<dbReference type="GO" id="GO:0003700">
    <property type="term" value="F:DNA-binding transcription factor activity"/>
    <property type="evidence" value="ECO:0007669"/>
    <property type="project" value="InterPro"/>
</dbReference>
<dbReference type="CDD" id="cd00056">
    <property type="entry name" value="ENDO3c"/>
    <property type="match status" value="1"/>
</dbReference>
<evidence type="ECO:0000256" key="8">
    <source>
        <dbReference type="ARBA" id="ARBA00022833"/>
    </source>
</evidence>
<comment type="cofactor">
    <cofactor evidence="2">
        <name>Zn(2+)</name>
        <dbReference type="ChEBI" id="CHEBI:29105"/>
    </cofactor>
</comment>
<dbReference type="GO" id="GO:0043916">
    <property type="term" value="F:DNA-7-methylguanine glycosylase activity"/>
    <property type="evidence" value="ECO:0007669"/>
    <property type="project" value="TreeGrafter"/>
</dbReference>
<dbReference type="SMART" id="SM01009">
    <property type="entry name" value="AlkA_N"/>
    <property type="match status" value="1"/>
</dbReference>
<dbReference type="GO" id="GO:0006307">
    <property type="term" value="P:DNA alkylation repair"/>
    <property type="evidence" value="ECO:0007669"/>
    <property type="project" value="TreeGrafter"/>
</dbReference>
<dbReference type="GO" id="GO:0008725">
    <property type="term" value="F:DNA-3-methyladenine glycosylase activity"/>
    <property type="evidence" value="ECO:0007669"/>
    <property type="project" value="TreeGrafter"/>
</dbReference>
<dbReference type="AlphaFoldDB" id="A0A2V1GQ00"/>
<name>A0A2V1GQ00_9GAMM</name>
<comment type="caution">
    <text evidence="15">The sequence shown here is derived from an EMBL/GenBank/DDBJ whole genome shotgun (WGS) entry which is preliminary data.</text>
</comment>
<dbReference type="GO" id="GO:0032131">
    <property type="term" value="F:alkylated DNA binding"/>
    <property type="evidence" value="ECO:0007669"/>
    <property type="project" value="TreeGrafter"/>
</dbReference>
<dbReference type="Pfam" id="PF12833">
    <property type="entry name" value="HTH_18"/>
    <property type="match status" value="1"/>
</dbReference>
<evidence type="ECO:0000313" key="16">
    <source>
        <dbReference type="Proteomes" id="UP000244906"/>
    </source>
</evidence>
<sequence length="531" mass="59225">MKTESTPLAEPTSAETTSAYYQALKSKDRRFDGRFFVAVSSTGIYCRPVCPARLPKQQNCQFFKTAAAAAHSGFRPCKRCRPELAPGLSSIDMPDALISQACRLVDHGFLQQHSIEQLSARLGISSRHLRRLFQIELGVSPLDYACNKQLLLACQLIRDTQLPITTIAMQSGFASLRSFNHRFQQYYQQTPSEFRKQLAPSNKSINKTSNKTTYSKTLQLKLGYRPPFDWRGLLSFLSKRVIPGVESVELDQDHAVYRRVVSIEAAALATTDLKSAKSNQPEVIFGWLEVSDLTEKYQLKITLSDNLAPVITEVLKRVRHLFDLDCDPQMIIPQMSNLQLTNSGLRLPGAFDSFEMSVRAILGQQITVKAAHTIASRVAKAFGQSVTTPFAELSHSFPDAKTISTLQPAQLGELGIVRQRCTAIQAIAHAINDQTIQLTTTSDIEQTLQQLQSLPGIGSWTAQYIAMRALGWPDAFLDKDLGVIKSLGSKNAKQLQSISQQWRPWRSYAVMHLWQGATYLPATEFDQPTDA</sequence>
<dbReference type="EC" id="3.2.2.21" evidence="3"/>
<dbReference type="SUPFAM" id="SSF55945">
    <property type="entry name" value="TATA-box binding protein-like"/>
    <property type="match status" value="1"/>
</dbReference>
<dbReference type="GO" id="GO:0006285">
    <property type="term" value="P:base-excision repair, AP site formation"/>
    <property type="evidence" value="ECO:0007669"/>
    <property type="project" value="TreeGrafter"/>
</dbReference>
<keyword evidence="4" id="KW-0489">Methyltransferase</keyword>
<dbReference type="PROSITE" id="PS00041">
    <property type="entry name" value="HTH_ARAC_FAMILY_1"/>
    <property type="match status" value="1"/>
</dbReference>
<dbReference type="InterPro" id="IPR011257">
    <property type="entry name" value="DNA_glycosylase"/>
</dbReference>
<comment type="catalytic activity">
    <reaction evidence="1">
        <text>Hydrolysis of alkylated DNA, releasing 3-methyladenine, 3-methylguanine, 7-methylguanine and 7-methyladenine.</text>
        <dbReference type="EC" id="3.2.2.21"/>
    </reaction>
</comment>
<gene>
    <name evidence="15" type="ORF">DC094_18210</name>
</gene>
<evidence type="ECO:0000313" key="15">
    <source>
        <dbReference type="EMBL" id="PVZ65416.1"/>
    </source>
</evidence>
<keyword evidence="11" id="KW-0010">Activator</keyword>
<evidence type="ECO:0000256" key="3">
    <source>
        <dbReference type="ARBA" id="ARBA00012000"/>
    </source>
</evidence>
<evidence type="ECO:0000256" key="2">
    <source>
        <dbReference type="ARBA" id="ARBA00001947"/>
    </source>
</evidence>
<evidence type="ECO:0000256" key="5">
    <source>
        <dbReference type="ARBA" id="ARBA00022679"/>
    </source>
</evidence>
<dbReference type="InterPro" id="IPR018062">
    <property type="entry name" value="HTH_AraC-typ_CS"/>
</dbReference>
<organism evidence="15 16">
    <name type="scientific">Pelagibaculum spongiae</name>
    <dbReference type="NCBI Taxonomy" id="2080658"/>
    <lineage>
        <taxon>Bacteria</taxon>
        <taxon>Pseudomonadati</taxon>
        <taxon>Pseudomonadota</taxon>
        <taxon>Gammaproteobacteria</taxon>
        <taxon>Oceanospirillales</taxon>
        <taxon>Pelagibaculum</taxon>
    </lineage>
</organism>
<evidence type="ECO:0000256" key="6">
    <source>
        <dbReference type="ARBA" id="ARBA00022723"/>
    </source>
</evidence>
<evidence type="ECO:0000256" key="10">
    <source>
        <dbReference type="ARBA" id="ARBA00023125"/>
    </source>
</evidence>
<dbReference type="Proteomes" id="UP000244906">
    <property type="component" value="Unassembled WGS sequence"/>
</dbReference>
<protein>
    <recommendedName>
        <fullName evidence="3">DNA-3-methyladenine glycosylase II</fullName>
        <ecNumber evidence="3">3.2.2.21</ecNumber>
    </recommendedName>
</protein>
<dbReference type="GO" id="GO:0032993">
    <property type="term" value="C:protein-DNA complex"/>
    <property type="evidence" value="ECO:0007669"/>
    <property type="project" value="TreeGrafter"/>
</dbReference>
<dbReference type="Pfam" id="PF02805">
    <property type="entry name" value="Ada_Zn_binding"/>
    <property type="match status" value="1"/>
</dbReference>
<dbReference type="GO" id="GO:0005737">
    <property type="term" value="C:cytoplasm"/>
    <property type="evidence" value="ECO:0007669"/>
    <property type="project" value="TreeGrafter"/>
</dbReference>
<dbReference type="SUPFAM" id="SSF57884">
    <property type="entry name" value="Ada DNA repair protein, N-terminal domain (N-Ada 10)"/>
    <property type="match status" value="1"/>
</dbReference>
<dbReference type="Gene3D" id="1.10.10.60">
    <property type="entry name" value="Homeodomain-like"/>
    <property type="match status" value="1"/>
</dbReference>
<evidence type="ECO:0000256" key="12">
    <source>
        <dbReference type="ARBA" id="ARBA00023163"/>
    </source>
</evidence>
<dbReference type="InterPro" id="IPR009057">
    <property type="entry name" value="Homeodomain-like_sf"/>
</dbReference>
<evidence type="ECO:0000256" key="11">
    <source>
        <dbReference type="ARBA" id="ARBA00023159"/>
    </source>
</evidence>
<keyword evidence="16" id="KW-1185">Reference proteome</keyword>
<dbReference type="InterPro" id="IPR037046">
    <property type="entry name" value="AlkA_N_sf"/>
</dbReference>
<keyword evidence="6" id="KW-0479">Metal-binding</keyword>
<dbReference type="Gene3D" id="3.30.310.20">
    <property type="entry name" value="DNA-3-methyladenine glycosylase AlkA, N-terminal domain"/>
    <property type="match status" value="1"/>
</dbReference>
<dbReference type="SMART" id="SM00342">
    <property type="entry name" value="HTH_ARAC"/>
    <property type="match status" value="1"/>
</dbReference>
<keyword evidence="8" id="KW-0862">Zinc</keyword>
<dbReference type="InterPro" id="IPR003265">
    <property type="entry name" value="HhH-GPD_domain"/>
</dbReference>
<dbReference type="SUPFAM" id="SSF48150">
    <property type="entry name" value="DNA-glycosylase"/>
    <property type="match status" value="1"/>
</dbReference>
<keyword evidence="13" id="KW-0234">DNA repair</keyword>
<dbReference type="InterPro" id="IPR023170">
    <property type="entry name" value="HhH_base_excis_C"/>
</dbReference>
<keyword evidence="9" id="KW-0805">Transcription regulation</keyword>
<dbReference type="EMBL" id="QDDL01000010">
    <property type="protein sequence ID" value="PVZ65416.1"/>
    <property type="molecule type" value="Genomic_DNA"/>
</dbReference>
<dbReference type="InterPro" id="IPR035451">
    <property type="entry name" value="Ada-like_dom_sf"/>
</dbReference>
<dbReference type="GO" id="GO:0008168">
    <property type="term" value="F:methyltransferase activity"/>
    <property type="evidence" value="ECO:0007669"/>
    <property type="project" value="UniProtKB-KW"/>
</dbReference>
<evidence type="ECO:0000256" key="1">
    <source>
        <dbReference type="ARBA" id="ARBA00000086"/>
    </source>
</evidence>
<evidence type="ECO:0000256" key="4">
    <source>
        <dbReference type="ARBA" id="ARBA00022603"/>
    </source>
</evidence>
<dbReference type="FunFam" id="3.40.10.10:FF:000001">
    <property type="entry name" value="DNA-3-methyladenine glycosylase 2"/>
    <property type="match status" value="1"/>
</dbReference>
<keyword evidence="10" id="KW-0238">DNA-binding</keyword>
<dbReference type="SUPFAM" id="SSF46689">
    <property type="entry name" value="Homeodomain-like"/>
    <property type="match status" value="2"/>
</dbReference>
<dbReference type="GO" id="GO:0043565">
    <property type="term" value="F:sequence-specific DNA binding"/>
    <property type="evidence" value="ECO:0007669"/>
    <property type="project" value="InterPro"/>
</dbReference>
<dbReference type="GO" id="GO:0032259">
    <property type="term" value="P:methylation"/>
    <property type="evidence" value="ECO:0007669"/>
    <property type="project" value="UniProtKB-KW"/>
</dbReference>
<dbReference type="InterPro" id="IPR051912">
    <property type="entry name" value="Alkylbase_DNA_Glycosylase/TA"/>
</dbReference>
<evidence type="ECO:0000256" key="13">
    <source>
        <dbReference type="ARBA" id="ARBA00023204"/>
    </source>
</evidence>
<evidence type="ECO:0000256" key="7">
    <source>
        <dbReference type="ARBA" id="ARBA00022763"/>
    </source>
</evidence>
<dbReference type="PANTHER" id="PTHR43003">
    <property type="entry name" value="DNA-3-METHYLADENINE GLYCOSYLASE"/>
    <property type="match status" value="1"/>
</dbReference>
<dbReference type="Gene3D" id="1.10.1670.10">
    <property type="entry name" value="Helix-hairpin-Helix base-excision DNA repair enzymes (C-terminal)"/>
    <property type="match status" value="1"/>
</dbReference>
<dbReference type="Gene3D" id="3.40.10.10">
    <property type="entry name" value="DNA Methylphosphotriester Repair Domain"/>
    <property type="match status" value="1"/>
</dbReference>
<dbReference type="InterPro" id="IPR018060">
    <property type="entry name" value="HTH_AraC"/>
</dbReference>
<dbReference type="GO" id="GO:0008270">
    <property type="term" value="F:zinc ion binding"/>
    <property type="evidence" value="ECO:0007669"/>
    <property type="project" value="InterPro"/>
</dbReference>
<keyword evidence="7" id="KW-0227">DNA damage</keyword>
<reference evidence="15 16" key="1">
    <citation type="submission" date="2018-04" db="EMBL/GenBank/DDBJ databases">
        <title>Thalassorhabdus spongiae gen. nov., sp. nov., isolated from a marine sponge in South-West Iceland.</title>
        <authorList>
            <person name="Knobloch S."/>
            <person name="Daussin A."/>
            <person name="Johannsson R."/>
            <person name="Marteinsson V.T."/>
        </authorList>
    </citation>
    <scope>NUCLEOTIDE SEQUENCE [LARGE SCALE GENOMIC DNA]</scope>
    <source>
        <strain evidence="15 16">Hp12</strain>
    </source>
</reference>
<dbReference type="Gene3D" id="1.10.340.30">
    <property type="entry name" value="Hypothetical protein, domain 2"/>
    <property type="match status" value="1"/>
</dbReference>
<dbReference type="PANTHER" id="PTHR43003:SF13">
    <property type="entry name" value="DNA-3-METHYLADENINE GLYCOSYLASE 2"/>
    <property type="match status" value="1"/>
</dbReference>
<dbReference type="OrthoDB" id="9811249at2"/>
<feature type="domain" description="HTH araC/xylS-type" evidence="14">
    <location>
        <begin position="99"/>
        <end position="197"/>
    </location>
</feature>
<accession>A0A2V1GQ00</accession>
<dbReference type="Pfam" id="PF06029">
    <property type="entry name" value="AlkA_N"/>
    <property type="match status" value="1"/>
</dbReference>
<evidence type="ECO:0000256" key="9">
    <source>
        <dbReference type="ARBA" id="ARBA00023015"/>
    </source>
</evidence>
<dbReference type="SMART" id="SM00478">
    <property type="entry name" value="ENDO3c"/>
    <property type="match status" value="1"/>
</dbReference>
<dbReference type="InterPro" id="IPR010316">
    <property type="entry name" value="AlkA_N"/>
</dbReference>
<dbReference type="InterPro" id="IPR004026">
    <property type="entry name" value="Ada_DNA_repair_Zn-bd"/>
</dbReference>
<evidence type="ECO:0000259" key="14">
    <source>
        <dbReference type="PROSITE" id="PS01124"/>
    </source>
</evidence>
<dbReference type="RefSeq" id="WP_116688552.1">
    <property type="nucleotide sequence ID" value="NZ_CAWNYD010000010.1"/>
</dbReference>
<dbReference type="PROSITE" id="PS01124">
    <property type="entry name" value="HTH_ARAC_FAMILY_2"/>
    <property type="match status" value="1"/>
</dbReference>
<keyword evidence="5" id="KW-0808">Transferase</keyword>
<keyword evidence="12" id="KW-0804">Transcription</keyword>
<dbReference type="Pfam" id="PF00730">
    <property type="entry name" value="HhH-GPD"/>
    <property type="match status" value="1"/>
</dbReference>
<proteinExistence type="predicted"/>